<sequence length="144" mass="16325">MVSRRSLYTRISLKKQQKQKKWQHQNNQLRRDHLVPQKLQGQIANKVVVRFLVRGYLVKVAHPVTVAPPPLLKKVEKVVAVADAKGYPDVLHNRSNVDLKDKYRNLVKYGKIPPVEGDDNTGITDNDVTDDNADADANVGENEH</sequence>
<evidence type="ECO:0000313" key="3">
    <source>
        <dbReference type="Proteomes" id="UP000198211"/>
    </source>
</evidence>
<feature type="compositionally biased region" description="Low complexity" evidence="1">
    <location>
        <begin position="135"/>
        <end position="144"/>
    </location>
</feature>
<evidence type="ECO:0000313" key="2">
    <source>
        <dbReference type="EMBL" id="OWZ02485.1"/>
    </source>
</evidence>
<comment type="caution">
    <text evidence="2">The sequence shown here is derived from an EMBL/GenBank/DDBJ whole genome shotgun (WGS) entry which is preliminary data.</text>
</comment>
<keyword evidence="3" id="KW-1185">Reference proteome</keyword>
<name>A0A225VAT1_9STRA</name>
<dbReference type="Gene3D" id="1.10.246.220">
    <property type="match status" value="1"/>
</dbReference>
<accession>A0A225VAT1</accession>
<dbReference type="Proteomes" id="UP000198211">
    <property type="component" value="Unassembled WGS sequence"/>
</dbReference>
<proteinExistence type="predicted"/>
<dbReference type="STRING" id="4795.A0A225VAT1"/>
<protein>
    <submittedName>
        <fullName evidence="2">Uncharacterized protein</fullName>
    </submittedName>
</protein>
<feature type="region of interest" description="Disordered" evidence="1">
    <location>
        <begin position="114"/>
        <end position="144"/>
    </location>
</feature>
<dbReference type="OrthoDB" id="608866at2759"/>
<organism evidence="2 3">
    <name type="scientific">Phytophthora megakarya</name>
    <dbReference type="NCBI Taxonomy" id="4795"/>
    <lineage>
        <taxon>Eukaryota</taxon>
        <taxon>Sar</taxon>
        <taxon>Stramenopiles</taxon>
        <taxon>Oomycota</taxon>
        <taxon>Peronosporomycetes</taxon>
        <taxon>Peronosporales</taxon>
        <taxon>Peronosporaceae</taxon>
        <taxon>Phytophthora</taxon>
    </lineage>
</organism>
<gene>
    <name evidence="2" type="ORF">PHMEG_00025946</name>
</gene>
<feature type="non-terminal residue" evidence="2">
    <location>
        <position position="1"/>
    </location>
</feature>
<reference evidence="3" key="1">
    <citation type="submission" date="2017-03" db="EMBL/GenBank/DDBJ databases">
        <title>Phytopthora megakarya and P. palmivora, two closely related causual agents of cacao black pod achieved similar genome size and gene model numbers by different mechanisms.</title>
        <authorList>
            <person name="Ali S."/>
            <person name="Shao J."/>
            <person name="Larry D.J."/>
            <person name="Kronmiller B."/>
            <person name="Shen D."/>
            <person name="Strem M.D."/>
            <person name="Melnick R.L."/>
            <person name="Guiltinan M.J."/>
            <person name="Tyler B.M."/>
            <person name="Meinhardt L.W."/>
            <person name="Bailey B.A."/>
        </authorList>
    </citation>
    <scope>NUCLEOTIDE SEQUENCE [LARGE SCALE GENOMIC DNA]</scope>
    <source>
        <strain evidence="3">zdho120</strain>
    </source>
</reference>
<dbReference type="AlphaFoldDB" id="A0A225VAT1"/>
<dbReference type="EMBL" id="NBNE01006139">
    <property type="protein sequence ID" value="OWZ02485.1"/>
    <property type="molecule type" value="Genomic_DNA"/>
</dbReference>
<evidence type="ECO:0000256" key="1">
    <source>
        <dbReference type="SAM" id="MobiDB-lite"/>
    </source>
</evidence>